<feature type="region of interest" description="Disordered" evidence="1">
    <location>
        <begin position="35"/>
        <end position="56"/>
    </location>
</feature>
<evidence type="ECO:0000256" key="1">
    <source>
        <dbReference type="SAM" id="MobiDB-lite"/>
    </source>
</evidence>
<dbReference type="InterPro" id="IPR043822">
    <property type="entry name" value="EsV_1_7_cys"/>
</dbReference>
<dbReference type="OrthoDB" id="2138681at2759"/>
<accession>A0A0W8DZK6</accession>
<evidence type="ECO:0000313" key="2">
    <source>
        <dbReference type="EMBL" id="KUG01558.1"/>
    </source>
</evidence>
<sequence>MNGEPRCAQHLAEAMKLNAEIDALADGQLSKLAINKEEKEEKEEKPPSTRRRLSNEEIINRRRSQHLCTIQGCTKSRQFGYESDRKRKVCADHIDQLTVRENDPIIRCIAARKCKEHNRVATYGYTETTHCDECKLPDMNRLTKQCEHEGCTKKPRFGIRDRKTGKGTAVRCSEHVEKGDAAVADQLCRFQNDEGLYVCDSRVHKGVATKERCSKHEQPGDKSFGRDSLACQTCIELKVANPTRATFGYEGQKAVSCELHKIALMTNVINPRCSIKTISGGCSKRRPDGFIDCLTHSIIVEIDEDQHTGYDQQCENKRLVELYLDTASRPVVFIRLNPDSYVLNGTKINSAFKIENHGLVKADDEYSKRLELLKAEVATAIANIPSKTITVIQLCFSE</sequence>
<organism evidence="2 3">
    <name type="scientific">Phytophthora nicotianae</name>
    <name type="common">Potato buckeye rot agent</name>
    <name type="synonym">Phytophthora parasitica</name>
    <dbReference type="NCBI Taxonomy" id="4792"/>
    <lineage>
        <taxon>Eukaryota</taxon>
        <taxon>Sar</taxon>
        <taxon>Stramenopiles</taxon>
        <taxon>Oomycota</taxon>
        <taxon>Peronosporomycetes</taxon>
        <taxon>Peronosporales</taxon>
        <taxon>Peronosporaceae</taxon>
        <taxon>Phytophthora</taxon>
    </lineage>
</organism>
<dbReference type="SMART" id="SM01425">
    <property type="entry name" value="EsV_1_7"/>
    <property type="match status" value="3"/>
</dbReference>
<protein>
    <submittedName>
        <fullName evidence="2">Uncharacterized protein</fullName>
    </submittedName>
</protein>
<evidence type="ECO:0000313" key="3">
    <source>
        <dbReference type="Proteomes" id="UP000052943"/>
    </source>
</evidence>
<reference evidence="2 3" key="1">
    <citation type="submission" date="2015-11" db="EMBL/GenBank/DDBJ databases">
        <title>Genomes and virulence difference between two physiological races of Phytophthora nicotianae.</title>
        <authorList>
            <person name="Liu H."/>
            <person name="Ma X."/>
            <person name="Yu H."/>
            <person name="Fang D."/>
            <person name="Li Y."/>
            <person name="Wang X."/>
            <person name="Wang W."/>
            <person name="Dong Y."/>
            <person name="Xiao B."/>
        </authorList>
    </citation>
    <scope>NUCLEOTIDE SEQUENCE [LARGE SCALE GENOMIC DNA]</scope>
    <source>
        <strain evidence="3">race 0</strain>
    </source>
</reference>
<dbReference type="Pfam" id="PF19114">
    <property type="entry name" value="EsV_1_7_cys"/>
    <property type="match status" value="4"/>
</dbReference>
<dbReference type="EMBL" id="LNFO01000302">
    <property type="protein sequence ID" value="KUG01558.1"/>
    <property type="molecule type" value="Genomic_DNA"/>
</dbReference>
<dbReference type="AlphaFoldDB" id="A0A0W8DZK6"/>
<name>A0A0W8DZK6_PHYNI</name>
<dbReference type="Proteomes" id="UP000052943">
    <property type="component" value="Unassembled WGS sequence"/>
</dbReference>
<comment type="caution">
    <text evidence="2">The sequence shown here is derived from an EMBL/GenBank/DDBJ whole genome shotgun (WGS) entry which is preliminary data.</text>
</comment>
<gene>
    <name evidence="2" type="ORF">AM587_10005616</name>
</gene>
<proteinExistence type="predicted"/>